<feature type="transmembrane region" description="Helical" evidence="5">
    <location>
        <begin position="152"/>
        <end position="175"/>
    </location>
</feature>
<dbReference type="PANTHER" id="PTHR31465">
    <property type="entry name" value="PROTEIN RTA1-RELATED"/>
    <property type="match status" value="1"/>
</dbReference>
<keyword evidence="7" id="KW-1185">Reference proteome</keyword>
<evidence type="ECO:0000256" key="5">
    <source>
        <dbReference type="SAM" id="Phobius"/>
    </source>
</evidence>
<keyword evidence="3 5" id="KW-1133">Transmembrane helix</keyword>
<dbReference type="PANTHER" id="PTHR31465:SF13">
    <property type="entry name" value="RTA1 DOMAIN PROTEIN-RELATED"/>
    <property type="match status" value="1"/>
</dbReference>
<evidence type="ECO:0000313" key="6">
    <source>
        <dbReference type="EMBL" id="KIM27771.1"/>
    </source>
</evidence>
<evidence type="ECO:0000256" key="1">
    <source>
        <dbReference type="ARBA" id="ARBA00004141"/>
    </source>
</evidence>
<evidence type="ECO:0000256" key="4">
    <source>
        <dbReference type="ARBA" id="ARBA00023136"/>
    </source>
</evidence>
<feature type="transmembrane region" description="Helical" evidence="5">
    <location>
        <begin position="18"/>
        <end position="38"/>
    </location>
</feature>
<dbReference type="AlphaFoldDB" id="A0A0C3B8H0"/>
<evidence type="ECO:0000313" key="7">
    <source>
        <dbReference type="Proteomes" id="UP000054097"/>
    </source>
</evidence>
<keyword evidence="4 5" id="KW-0472">Membrane</keyword>
<dbReference type="OrthoDB" id="3358017at2759"/>
<evidence type="ECO:0000256" key="2">
    <source>
        <dbReference type="ARBA" id="ARBA00022692"/>
    </source>
</evidence>
<feature type="transmembrane region" description="Helical" evidence="5">
    <location>
        <begin position="45"/>
        <end position="64"/>
    </location>
</feature>
<comment type="subcellular location">
    <subcellularLocation>
        <location evidence="1">Membrane</location>
        <topology evidence="1">Multi-pass membrane protein</topology>
    </subcellularLocation>
</comment>
<accession>A0A0C3B8H0</accession>
<dbReference type="InterPro" id="IPR007568">
    <property type="entry name" value="RTA1"/>
</dbReference>
<gene>
    <name evidence="6" type="ORF">M408DRAFT_24146</name>
</gene>
<sequence>MVDCNPKSLWCYDPNKPAAYAFAVLYFFNAVAHAYQCWRYRAKYSIPMAIGATFTTVGFCFKVWSSYQPDLLGPWITAVILLFTAPPIYSAADYFIFAKTLNYVPSQAPMNPGRVVTTFVAADGLCEMLMGTGVGQIVNYDNPKKVEIGGGLIKAGLLLQIILFGGFVAVIYKFHVNVNRANLTGRWTTVLYVLYSSAFLISVRCLYRVVEYFEGITGAIYRNENYFHVFEASLMLINVIIINVFHPGRYLPKGDKTILNEHGQEVESETGGWEDNRPFIVTLFDPFNIAGLIDEYRNKKKAEKAAASYPAEEKQATV</sequence>
<keyword evidence="2 5" id="KW-0812">Transmembrane</keyword>
<dbReference type="GO" id="GO:0016020">
    <property type="term" value="C:membrane"/>
    <property type="evidence" value="ECO:0007669"/>
    <property type="project" value="UniProtKB-SubCell"/>
</dbReference>
<evidence type="ECO:0008006" key="8">
    <source>
        <dbReference type="Google" id="ProtNLM"/>
    </source>
</evidence>
<name>A0A0C3B8H0_SERVB</name>
<dbReference type="HOGENOM" id="CLU_033465_0_1_1"/>
<feature type="transmembrane region" description="Helical" evidence="5">
    <location>
        <begin position="227"/>
        <end position="246"/>
    </location>
</feature>
<reference evidence="6 7" key="1">
    <citation type="submission" date="2014-04" db="EMBL/GenBank/DDBJ databases">
        <authorList>
            <consortium name="DOE Joint Genome Institute"/>
            <person name="Kuo A."/>
            <person name="Zuccaro A."/>
            <person name="Kohler A."/>
            <person name="Nagy L.G."/>
            <person name="Floudas D."/>
            <person name="Copeland A."/>
            <person name="Barry K.W."/>
            <person name="Cichocki N."/>
            <person name="Veneault-Fourrey C."/>
            <person name="LaButti K."/>
            <person name="Lindquist E.A."/>
            <person name="Lipzen A."/>
            <person name="Lundell T."/>
            <person name="Morin E."/>
            <person name="Murat C."/>
            <person name="Sun H."/>
            <person name="Tunlid A."/>
            <person name="Henrissat B."/>
            <person name="Grigoriev I.V."/>
            <person name="Hibbett D.S."/>
            <person name="Martin F."/>
            <person name="Nordberg H.P."/>
            <person name="Cantor M.N."/>
            <person name="Hua S.X."/>
        </authorList>
    </citation>
    <scope>NUCLEOTIDE SEQUENCE [LARGE SCALE GENOMIC DNA]</scope>
    <source>
        <strain evidence="6 7">MAFF 305830</strain>
    </source>
</reference>
<organism evidence="6 7">
    <name type="scientific">Serendipita vermifera MAFF 305830</name>
    <dbReference type="NCBI Taxonomy" id="933852"/>
    <lineage>
        <taxon>Eukaryota</taxon>
        <taxon>Fungi</taxon>
        <taxon>Dikarya</taxon>
        <taxon>Basidiomycota</taxon>
        <taxon>Agaricomycotina</taxon>
        <taxon>Agaricomycetes</taxon>
        <taxon>Sebacinales</taxon>
        <taxon>Serendipitaceae</taxon>
        <taxon>Serendipita</taxon>
    </lineage>
</organism>
<feature type="transmembrane region" description="Helical" evidence="5">
    <location>
        <begin position="187"/>
        <end position="207"/>
    </location>
</feature>
<feature type="transmembrane region" description="Helical" evidence="5">
    <location>
        <begin position="76"/>
        <end position="97"/>
    </location>
</feature>
<dbReference type="Proteomes" id="UP000054097">
    <property type="component" value="Unassembled WGS sequence"/>
</dbReference>
<reference evidence="7" key="2">
    <citation type="submission" date="2015-01" db="EMBL/GenBank/DDBJ databases">
        <title>Evolutionary Origins and Diversification of the Mycorrhizal Mutualists.</title>
        <authorList>
            <consortium name="DOE Joint Genome Institute"/>
            <consortium name="Mycorrhizal Genomics Consortium"/>
            <person name="Kohler A."/>
            <person name="Kuo A."/>
            <person name="Nagy L.G."/>
            <person name="Floudas D."/>
            <person name="Copeland A."/>
            <person name="Barry K.W."/>
            <person name="Cichocki N."/>
            <person name="Veneault-Fourrey C."/>
            <person name="LaButti K."/>
            <person name="Lindquist E.A."/>
            <person name="Lipzen A."/>
            <person name="Lundell T."/>
            <person name="Morin E."/>
            <person name="Murat C."/>
            <person name="Riley R."/>
            <person name="Ohm R."/>
            <person name="Sun H."/>
            <person name="Tunlid A."/>
            <person name="Henrissat B."/>
            <person name="Grigoriev I.V."/>
            <person name="Hibbett D.S."/>
            <person name="Martin F."/>
        </authorList>
    </citation>
    <scope>NUCLEOTIDE SEQUENCE [LARGE SCALE GENOMIC DNA]</scope>
    <source>
        <strain evidence="7">MAFF 305830</strain>
    </source>
</reference>
<proteinExistence type="predicted"/>
<evidence type="ECO:0000256" key="3">
    <source>
        <dbReference type="ARBA" id="ARBA00022989"/>
    </source>
</evidence>
<dbReference type="Pfam" id="PF04479">
    <property type="entry name" value="RTA1"/>
    <property type="match status" value="1"/>
</dbReference>
<protein>
    <recommendedName>
        <fullName evidence="8">RTA1 domain protein</fullName>
    </recommendedName>
</protein>
<dbReference type="EMBL" id="KN824296">
    <property type="protein sequence ID" value="KIM27771.1"/>
    <property type="molecule type" value="Genomic_DNA"/>
</dbReference>
<dbReference type="STRING" id="933852.A0A0C3B8H0"/>